<dbReference type="Gene3D" id="2.40.110.10">
    <property type="entry name" value="Butyryl-CoA Dehydrogenase, subunit A, domain 2"/>
    <property type="match status" value="1"/>
</dbReference>
<dbReference type="InterPro" id="IPR009100">
    <property type="entry name" value="AcylCoA_DH/oxidase_NM_dom_sf"/>
</dbReference>
<dbReference type="Gene3D" id="1.20.140.10">
    <property type="entry name" value="Butyryl-CoA Dehydrogenase, subunit A, domain 3"/>
    <property type="match status" value="1"/>
</dbReference>
<evidence type="ECO:0000259" key="5">
    <source>
        <dbReference type="Pfam" id="PF00441"/>
    </source>
</evidence>
<feature type="domain" description="Acyl-CoA dehydrogenase/oxidase C-terminal" evidence="5">
    <location>
        <begin position="228"/>
        <end position="379"/>
    </location>
</feature>
<feature type="domain" description="Acyl-CoA dehydrogenase/oxidase N-terminal" evidence="6">
    <location>
        <begin position="15"/>
        <end position="103"/>
    </location>
</feature>
<evidence type="ECO:0000256" key="2">
    <source>
        <dbReference type="ARBA" id="ARBA00009347"/>
    </source>
</evidence>
<dbReference type="AlphaFoldDB" id="A0AAX3WXD6"/>
<keyword evidence="3" id="KW-0285">Flavoprotein</keyword>
<dbReference type="GO" id="GO:0050660">
    <property type="term" value="F:flavin adenine dinucleotide binding"/>
    <property type="evidence" value="ECO:0007669"/>
    <property type="project" value="InterPro"/>
</dbReference>
<evidence type="ECO:0000256" key="1">
    <source>
        <dbReference type="ARBA" id="ARBA00001974"/>
    </source>
</evidence>
<dbReference type="PANTHER" id="PTHR43884">
    <property type="entry name" value="ACYL-COA DEHYDROGENASE"/>
    <property type="match status" value="1"/>
</dbReference>
<dbReference type="Gene3D" id="1.10.540.10">
    <property type="entry name" value="Acyl-CoA dehydrogenase/oxidase, N-terminal domain"/>
    <property type="match status" value="1"/>
</dbReference>
<dbReference type="GO" id="GO:0003995">
    <property type="term" value="F:acyl-CoA dehydrogenase activity"/>
    <property type="evidence" value="ECO:0007669"/>
    <property type="project" value="TreeGrafter"/>
</dbReference>
<name>A0AAX3WXD6_9BACI</name>
<dbReference type="Pfam" id="PF00441">
    <property type="entry name" value="Acyl-CoA_dh_1"/>
    <property type="match status" value="1"/>
</dbReference>
<comment type="similarity">
    <text evidence="2">Belongs to the acyl-CoA dehydrogenase family.</text>
</comment>
<gene>
    <name evidence="7" type="ORF">QNH24_04765</name>
</gene>
<evidence type="ECO:0000313" key="7">
    <source>
        <dbReference type="EMBL" id="WHY52550.1"/>
    </source>
</evidence>
<dbReference type="Pfam" id="PF02771">
    <property type="entry name" value="Acyl-CoA_dh_N"/>
    <property type="match status" value="1"/>
</dbReference>
<evidence type="ECO:0000313" key="8">
    <source>
        <dbReference type="Proteomes" id="UP001178322"/>
    </source>
</evidence>
<dbReference type="EC" id="1.-.-.-" evidence="7"/>
<dbReference type="SUPFAM" id="SSF47203">
    <property type="entry name" value="Acyl-CoA dehydrogenase C-terminal domain-like"/>
    <property type="match status" value="1"/>
</dbReference>
<dbReference type="InterPro" id="IPR009075">
    <property type="entry name" value="AcylCo_DH/oxidase_C"/>
</dbReference>
<evidence type="ECO:0000256" key="3">
    <source>
        <dbReference type="ARBA" id="ARBA00022630"/>
    </source>
</evidence>
<dbReference type="PANTHER" id="PTHR43884:SF12">
    <property type="entry name" value="ISOVALERYL-COA DEHYDROGENASE, MITOCHONDRIAL-RELATED"/>
    <property type="match status" value="1"/>
</dbReference>
<reference evidence="7" key="1">
    <citation type="submission" date="2023-05" db="EMBL/GenBank/DDBJ databases">
        <title>Comparative genomics of Bacillaceae isolates and their secondary metabolite potential.</title>
        <authorList>
            <person name="Song L."/>
            <person name="Nielsen L.J."/>
            <person name="Mohite O."/>
            <person name="Xu X."/>
            <person name="Weber T."/>
            <person name="Kovacs A.T."/>
        </authorList>
    </citation>
    <scope>NUCLEOTIDE SEQUENCE</scope>
    <source>
        <strain evidence="7">LY1</strain>
    </source>
</reference>
<accession>A0AAX3WXD6</accession>
<comment type="cofactor">
    <cofactor evidence="1">
        <name>FAD</name>
        <dbReference type="ChEBI" id="CHEBI:57692"/>
    </cofactor>
</comment>
<dbReference type="Proteomes" id="UP001178322">
    <property type="component" value="Chromosome"/>
</dbReference>
<dbReference type="SUPFAM" id="SSF56645">
    <property type="entry name" value="Acyl-CoA dehydrogenase NM domain-like"/>
    <property type="match status" value="1"/>
</dbReference>
<dbReference type="InterPro" id="IPR013786">
    <property type="entry name" value="AcylCoA_DH/ox_N"/>
</dbReference>
<dbReference type="InterPro" id="IPR036250">
    <property type="entry name" value="AcylCo_DH-like_C"/>
</dbReference>
<keyword evidence="4" id="KW-0274">FAD</keyword>
<dbReference type="PIRSF" id="PIRSF016578">
    <property type="entry name" value="HsaA"/>
    <property type="match status" value="1"/>
</dbReference>
<protein>
    <submittedName>
        <fullName evidence="7">Acyl-CoA dehydrogenase family protein</fullName>
        <ecNumber evidence="7">1.-.-.-</ecNumber>
    </submittedName>
</protein>
<evidence type="ECO:0000259" key="6">
    <source>
        <dbReference type="Pfam" id="PF02771"/>
    </source>
</evidence>
<evidence type="ECO:0000256" key="4">
    <source>
        <dbReference type="ARBA" id="ARBA00022827"/>
    </source>
</evidence>
<dbReference type="InterPro" id="IPR046373">
    <property type="entry name" value="Acyl-CoA_Oxase/DH_mid-dom_sf"/>
</dbReference>
<keyword evidence="7" id="KW-0560">Oxidoreductase</keyword>
<dbReference type="EMBL" id="CP126101">
    <property type="protein sequence ID" value="WHY52550.1"/>
    <property type="molecule type" value="Genomic_DNA"/>
</dbReference>
<organism evidence="7 8">
    <name type="scientific">Lysinibacillus pakistanensis</name>
    <dbReference type="NCBI Taxonomy" id="759811"/>
    <lineage>
        <taxon>Bacteria</taxon>
        <taxon>Bacillati</taxon>
        <taxon>Bacillota</taxon>
        <taxon>Bacilli</taxon>
        <taxon>Bacillales</taxon>
        <taxon>Bacillaceae</taxon>
        <taxon>Lysinibacillus</taxon>
    </lineage>
</organism>
<sequence>MSTIQEKNFTQDLLTKLDDIIVDFVAPNAARIDREREFPRENITELGREGFLGLIIPQQLGGLEAPLSLYKETVIRLAQACASTALVYVQHMSAVSILLYGKENDYIRNILSNIGKGQCLTTIALSEAGSGCYFFLPVSQVNETDKGLRLKTNKIMVTSAGEADVYVINSKATFAKNSMQSNFFAVASEYNGIEVGGKWEGMGLRGNQSAPLTIDTYLNKQMLIGEEGEGFKITREALLPMGQIGISAVNIGIAKAIYNESVNYVKKRFYTHINTNLSDFQSIQQMIGEIKVLCDQAETALNVFVQRMENKEVDMVSTLEVKVMACQTVLQVAELGLKVCGGHAYSANTPIERYIRDSMAGTVMGPTPDVLKELIGKIVLDVPTQL</sequence>
<proteinExistence type="inferred from homology"/>
<dbReference type="RefSeq" id="WP_283870980.1">
    <property type="nucleotide sequence ID" value="NZ_CP126101.1"/>
</dbReference>
<dbReference type="InterPro" id="IPR037069">
    <property type="entry name" value="AcylCoA_DH/ox_N_sf"/>
</dbReference>